<proteinExistence type="predicted"/>
<reference evidence="1 2" key="2">
    <citation type="journal article" date="2018" name="Nature">
        <title>Mutant phenotypes for thousands of bacterial genes of unknown function.</title>
        <authorList>
            <person name="Price M.N."/>
            <person name="Wetmore K.M."/>
            <person name="Waters R.J."/>
            <person name="Callaghan M."/>
            <person name="Ray J."/>
            <person name="Liu H."/>
            <person name="Kuehl J.V."/>
            <person name="Melnyk R.A."/>
            <person name="Lamson J.S."/>
            <person name="Suh Y."/>
            <person name="Carlson H.K."/>
            <person name="Esquivel Z."/>
            <person name="Sadeeshkumar H."/>
            <person name="Chakraborty R."/>
            <person name="Zane G.M."/>
            <person name="Rubin B.E."/>
            <person name="Wall J.D."/>
            <person name="Visel A."/>
            <person name="Bristow J."/>
            <person name="Blow M.J."/>
            <person name="Arkin A.P."/>
            <person name="Deutschbauer A.M."/>
        </authorList>
    </citation>
    <scope>NUCLEOTIDE SEQUENCE [LARGE SCALE GENOMIC DNA]</scope>
    <source>
        <strain evidence="1 2">FW300-N1B4</strain>
    </source>
</reference>
<accession>A0A161XFF3</accession>
<organism evidence="1 2">
    <name type="scientific">Pseudomonas fluorescens</name>
    <dbReference type="NCBI Taxonomy" id="294"/>
    <lineage>
        <taxon>Bacteria</taxon>
        <taxon>Pseudomonadati</taxon>
        <taxon>Pseudomonadota</taxon>
        <taxon>Gammaproteobacteria</taxon>
        <taxon>Pseudomonadales</taxon>
        <taxon>Pseudomonadaceae</taxon>
        <taxon>Pseudomonas</taxon>
    </lineage>
</organism>
<dbReference type="AlphaFoldDB" id="A0A161XFF3"/>
<evidence type="ECO:0000313" key="2">
    <source>
        <dbReference type="Proteomes" id="UP000076489"/>
    </source>
</evidence>
<reference evidence="2" key="1">
    <citation type="submission" date="2016-03" db="EMBL/GenBank/DDBJ databases">
        <authorList>
            <person name="Ray J."/>
            <person name="Price M."/>
            <person name="Deutschbauer A."/>
        </authorList>
    </citation>
    <scope>NUCLEOTIDE SEQUENCE [LARGE SCALE GENOMIC DNA]</scope>
    <source>
        <strain evidence="2">FW300-N1B4</strain>
    </source>
</reference>
<dbReference type="RefSeq" id="WP_063340565.1">
    <property type="nucleotide sequence ID" value="NZ_LUKJ01000002.1"/>
</dbReference>
<protein>
    <submittedName>
        <fullName evidence="1">Uncharacterized protein</fullName>
    </submittedName>
</protein>
<name>A0A161XFF3_PSEFL</name>
<gene>
    <name evidence="1" type="ORF">A1D17_02965</name>
</gene>
<evidence type="ECO:0000313" key="1">
    <source>
        <dbReference type="EMBL" id="KZN20518.1"/>
    </source>
</evidence>
<dbReference type="OrthoDB" id="5882291at2"/>
<sequence length="61" mass="6466">MADNAEFIGFPDAEAALAHRVGAGGWIFVAESGKAVWFNLSFTPSVILTHQSVYGISGKLI</sequence>
<dbReference type="EMBL" id="LUKJ01000002">
    <property type="protein sequence ID" value="KZN20518.1"/>
    <property type="molecule type" value="Genomic_DNA"/>
</dbReference>
<dbReference type="Proteomes" id="UP000076489">
    <property type="component" value="Unassembled WGS sequence"/>
</dbReference>
<comment type="caution">
    <text evidence="1">The sequence shown here is derived from an EMBL/GenBank/DDBJ whole genome shotgun (WGS) entry which is preliminary data.</text>
</comment>